<dbReference type="InterPro" id="IPR013783">
    <property type="entry name" value="Ig-like_fold"/>
</dbReference>
<dbReference type="PROSITE" id="PS50835">
    <property type="entry name" value="IG_LIKE"/>
    <property type="match status" value="1"/>
</dbReference>
<dbReference type="InterPro" id="IPR007110">
    <property type="entry name" value="Ig-like_dom"/>
</dbReference>
<dbReference type="Proteomes" id="UP000321532">
    <property type="component" value="Unassembled WGS sequence"/>
</dbReference>
<keyword evidence="4" id="KW-1185">Reference proteome</keyword>
<dbReference type="InterPro" id="IPR026444">
    <property type="entry name" value="Secre_tail"/>
</dbReference>
<feature type="domain" description="Ig-like" evidence="2">
    <location>
        <begin position="1077"/>
        <end position="1165"/>
    </location>
</feature>
<evidence type="ECO:0000313" key="4">
    <source>
        <dbReference type="Proteomes" id="UP000321532"/>
    </source>
</evidence>
<sequence length="1457" mass="155278">MQKNFTQPFKPRLASGENIRKLIIAATFLSIISVSLYLWAAIVPITPAVVLISADKAANSPLPEKGYTIIPDIVIAEGNQQDFVSGTFTLTAPTGWKFNPTSNIEIDRNLNISSAEVTSISATSIVITFTVQNPNRSGIDRLVIKGVGVQADNGADITSNNNAPLILSTNINKQIGLPTTVASLSQTVGAPRKIEFGTQPGAVGPNLAGDELKNPPVVRLLDNWNRPTGNNTVTLSITAGTGTSGATLSSTSVSAEDGIATFTGVSINLAGNNYSLTASSQLITGQPVSTVQSNTFSVINKQPIISSFNPACIAEGNNYSALIINGTDFGPGATVQISGNNQNTGILQTAFVNKTQISVSLNGTFLASPIAGTYSVQVTNPGPVVATPTSAPQTFTVYPSADAITGSTTVCANTIGETYTINTVTGAQSYNWKVVSGPASIQTPSATNSVKLNFGSTTSPAVVVLSVEEEYQCGVIGDAETITIQVNPLPLASIAGPTSINTCDGNTVNLSATPSGAAYQWFRSTDNGLTYSTIPNATAESYPAGSTGRYKVQVTVNNCSATSDDVILTVLNSSNIITNAADASLCPNNSITLTALTGVGYGYVWQSSADNGNTYSPVGFTDKFTVTTPGLYRVILTTGINGCAPITSNPVNITPEDPIVGNEITTQNTTICQGSNIALLAPPVSSGDETTQYEWQSSIDNFATYITVVGTGQNHTYVNSGGFTGKIKFRRVVTTGCTSTSAPVEITVTPTITNNQITSATQSICYNATPAQITAGTVGGGAGSNSYSYQWQQSTISATDDNSFTDVPATTGGTTVNYTPGKLTQTTWFRRVVTSGGCSSKSNAEQITVTRNTYTLILTVHPADFPVCNQTRYKAIVLKNVTDVVYPANPRFQQVTWTGGEDVTDQFVFDWWKNDTNDRINGDTDDEIRQAGLQSMDYYTVRAKPFGTLSCAEYNFDSMPELTSPLNASRNGNVLFSNRIYLGIPENYDVKITADKNPICYGTPVTFTAVPNAAYANLSIQWVVRAKNGGTVYTSPFGPSLTLSSTALPRPLMDGDVVSVNFNSSETNCGARPGSNPITMTVYDLTTITLLQDKTVCEGIPTSFSVIATGHNLGYSWFKNDVLIPNQNTNTLSFNSPALSDNGTYQLKVTGTCGEEAVSPKVTLTVKPFITNTVTIKVPDDDLEIGGSATYEAISSIAAYNPTYRWYVANLSAPDPTFKLQINDKGPTLTIDPVPQGQIQVRVEVDALSDMCVTPANQTASATTVPVTPLPVELLYLKATKQDNNVVEVEWATAMEQNSEGFEVQVSQDAKNYRTLAFVNSKAGGNTNQKQVYTFHDKENGKYGTRYYRLMQRDMNGDAEYFGPKAVKIGEATESLSVYPNPFTSEVNLELNAEEAGTMHVMVTNAIGAKVLERTLQVERGSSKQNLKFNRSLPQGMYHITTQMNGKVQHFKLLKQH</sequence>
<keyword evidence="1" id="KW-0472">Membrane</keyword>
<feature type="transmembrane region" description="Helical" evidence="1">
    <location>
        <begin position="21"/>
        <end position="42"/>
    </location>
</feature>
<name>A0A512AXW9_9BACT</name>
<reference evidence="3 4" key="1">
    <citation type="submission" date="2019-07" db="EMBL/GenBank/DDBJ databases">
        <title>Whole genome shotgun sequence of Adhaeribacter aerolatus NBRC 106133.</title>
        <authorList>
            <person name="Hosoyama A."/>
            <person name="Uohara A."/>
            <person name="Ohji S."/>
            <person name="Ichikawa N."/>
        </authorList>
    </citation>
    <scope>NUCLEOTIDE SEQUENCE [LARGE SCALE GENOMIC DNA]</scope>
    <source>
        <strain evidence="3 4">NBRC 106133</strain>
    </source>
</reference>
<dbReference type="EMBL" id="BJYS01000015">
    <property type="protein sequence ID" value="GEO04554.1"/>
    <property type="molecule type" value="Genomic_DNA"/>
</dbReference>
<comment type="caution">
    <text evidence="3">The sequence shown here is derived from an EMBL/GenBank/DDBJ whole genome shotgun (WGS) entry which is preliminary data.</text>
</comment>
<protein>
    <recommendedName>
        <fullName evidence="2">Ig-like domain-containing protein</fullName>
    </recommendedName>
</protein>
<dbReference type="Gene3D" id="2.60.40.10">
    <property type="entry name" value="Immunoglobulins"/>
    <property type="match status" value="1"/>
</dbReference>
<keyword evidence="1" id="KW-1133">Transmembrane helix</keyword>
<evidence type="ECO:0000313" key="3">
    <source>
        <dbReference type="EMBL" id="GEO04554.1"/>
    </source>
</evidence>
<dbReference type="SUPFAM" id="SSF48726">
    <property type="entry name" value="Immunoglobulin"/>
    <property type="match status" value="1"/>
</dbReference>
<dbReference type="OrthoDB" id="842906at2"/>
<dbReference type="NCBIfam" id="TIGR04183">
    <property type="entry name" value="Por_Secre_tail"/>
    <property type="match status" value="1"/>
</dbReference>
<proteinExistence type="predicted"/>
<dbReference type="Pfam" id="PF18962">
    <property type="entry name" value="Por_Secre_tail"/>
    <property type="match status" value="1"/>
</dbReference>
<dbReference type="InterPro" id="IPR045829">
    <property type="entry name" value="PKD_6"/>
</dbReference>
<organism evidence="3 4">
    <name type="scientific">Adhaeribacter aerolatus</name>
    <dbReference type="NCBI Taxonomy" id="670289"/>
    <lineage>
        <taxon>Bacteria</taxon>
        <taxon>Pseudomonadati</taxon>
        <taxon>Bacteroidota</taxon>
        <taxon>Cytophagia</taxon>
        <taxon>Cytophagales</taxon>
        <taxon>Hymenobacteraceae</taxon>
        <taxon>Adhaeribacter</taxon>
    </lineage>
</organism>
<dbReference type="Pfam" id="PF19408">
    <property type="entry name" value="PKD_6"/>
    <property type="match status" value="1"/>
</dbReference>
<accession>A0A512AXW9</accession>
<evidence type="ECO:0000259" key="2">
    <source>
        <dbReference type="PROSITE" id="PS50835"/>
    </source>
</evidence>
<dbReference type="InterPro" id="IPR036179">
    <property type="entry name" value="Ig-like_dom_sf"/>
</dbReference>
<gene>
    <name evidence="3" type="ORF">AAE02nite_22180</name>
</gene>
<keyword evidence="1" id="KW-0812">Transmembrane</keyword>
<dbReference type="RefSeq" id="WP_146897814.1">
    <property type="nucleotide sequence ID" value="NZ_BJYS01000015.1"/>
</dbReference>
<evidence type="ECO:0000256" key="1">
    <source>
        <dbReference type="SAM" id="Phobius"/>
    </source>
</evidence>